<protein>
    <submittedName>
        <fullName evidence="3">4-oxalocrotonate decarboxylase</fullName>
    </submittedName>
</protein>
<dbReference type="Proteomes" id="UP000037269">
    <property type="component" value="Unassembled WGS sequence"/>
</dbReference>
<accession>A0A0D1V609</accession>
<dbReference type="GO" id="GO:0005737">
    <property type="term" value="C:cytoplasm"/>
    <property type="evidence" value="ECO:0007669"/>
    <property type="project" value="TreeGrafter"/>
</dbReference>
<reference evidence="3 4" key="1">
    <citation type="submission" date="2015-07" db="EMBL/GenBank/DDBJ databases">
        <title>Fjat-14205 dsm 2895.</title>
        <authorList>
            <person name="Liu B."/>
            <person name="Wang J."/>
            <person name="Zhu Y."/>
            <person name="Liu G."/>
            <person name="Chen Q."/>
            <person name="Chen Z."/>
            <person name="Lan J."/>
            <person name="Che J."/>
            <person name="Ge C."/>
            <person name="Shi H."/>
            <person name="Pan Z."/>
            <person name="Liu X."/>
        </authorList>
    </citation>
    <scope>NUCLEOTIDE SEQUENCE [LARGE SCALE GENOMIC DNA]</scope>
    <source>
        <strain evidence="3 4">DSM 2895</strain>
    </source>
</reference>
<keyword evidence="1" id="KW-0456">Lyase</keyword>
<keyword evidence="4" id="KW-1185">Reference proteome</keyword>
<evidence type="ECO:0000256" key="1">
    <source>
        <dbReference type="ARBA" id="ARBA00023239"/>
    </source>
</evidence>
<dbReference type="RefSeq" id="WP_043066629.1">
    <property type="nucleotide sequence ID" value="NZ_BJOA01000206.1"/>
</dbReference>
<dbReference type="GO" id="GO:0008684">
    <property type="term" value="F:2-oxopent-4-enoate hydratase activity"/>
    <property type="evidence" value="ECO:0007669"/>
    <property type="project" value="TreeGrafter"/>
</dbReference>
<proteinExistence type="predicted"/>
<dbReference type="OrthoDB" id="9792137at2"/>
<dbReference type="InterPro" id="IPR036663">
    <property type="entry name" value="Fumarylacetoacetase_C_sf"/>
</dbReference>
<evidence type="ECO:0000313" key="4">
    <source>
        <dbReference type="Proteomes" id="UP000037269"/>
    </source>
</evidence>
<comment type="caution">
    <text evidence="3">The sequence shown here is derived from an EMBL/GenBank/DDBJ whole genome shotgun (WGS) entry which is preliminary data.</text>
</comment>
<dbReference type="Gene3D" id="3.90.850.10">
    <property type="entry name" value="Fumarylacetoacetase-like, C-terminal domain"/>
    <property type="match status" value="1"/>
</dbReference>
<dbReference type="InterPro" id="IPR050772">
    <property type="entry name" value="Hydratase-Decarb/MhpD_sf"/>
</dbReference>
<dbReference type="EMBL" id="LGUG01000004">
    <property type="protein sequence ID" value="KON95556.1"/>
    <property type="molecule type" value="Genomic_DNA"/>
</dbReference>
<dbReference type="PANTHER" id="PTHR30143:SF0">
    <property type="entry name" value="2-KETO-4-PENTENOATE HYDRATASE"/>
    <property type="match status" value="1"/>
</dbReference>
<evidence type="ECO:0000313" key="3">
    <source>
        <dbReference type="EMBL" id="KON95556.1"/>
    </source>
</evidence>
<dbReference type="SUPFAM" id="SSF56529">
    <property type="entry name" value="FAH"/>
    <property type="match status" value="1"/>
</dbReference>
<name>A0A0D1V609_ANEMI</name>
<gene>
    <name evidence="3" type="ORF">AF333_08805</name>
</gene>
<dbReference type="PATRIC" id="fig|47500.8.peg.726"/>
<dbReference type="STRING" id="47500.AF333_08805"/>
<dbReference type="PANTHER" id="PTHR30143">
    <property type="entry name" value="ACID HYDRATASE"/>
    <property type="match status" value="1"/>
</dbReference>
<dbReference type="GeneID" id="42305297"/>
<feature type="domain" description="Fumarylacetoacetase-like C-terminal" evidence="2">
    <location>
        <begin position="101"/>
        <end position="260"/>
    </location>
</feature>
<evidence type="ECO:0000259" key="2">
    <source>
        <dbReference type="Pfam" id="PF01557"/>
    </source>
</evidence>
<organism evidence="3 4">
    <name type="scientific">Aneurinibacillus migulanus</name>
    <name type="common">Bacillus migulanus</name>
    <dbReference type="NCBI Taxonomy" id="47500"/>
    <lineage>
        <taxon>Bacteria</taxon>
        <taxon>Bacillati</taxon>
        <taxon>Bacillota</taxon>
        <taxon>Bacilli</taxon>
        <taxon>Bacillales</taxon>
        <taxon>Paenibacillaceae</taxon>
        <taxon>Aneurinibacillus group</taxon>
        <taxon>Aneurinibacillus</taxon>
    </lineage>
</organism>
<dbReference type="AlphaFoldDB" id="A0A0D1V609"/>
<dbReference type="InterPro" id="IPR011234">
    <property type="entry name" value="Fumarylacetoacetase-like_C"/>
</dbReference>
<dbReference type="Pfam" id="PF01557">
    <property type="entry name" value="FAA_hydrolase"/>
    <property type="match status" value="1"/>
</dbReference>
<sequence length="261" mass="28426">MQIAEKKTIAQYLLDAERERREVVRVTVDYPELNVENAYAVQEELVRMKCEENLSIVGLKIGLTSRAKMEQMGVEEPIYGYLFNNMLLENYGELSFGTCIHPKVEAEIAFILDKDIEGPGVTGAQVLAATEYVVPALEIIDSRYENFRFTLPDVIADNASASRVVFGNSLTRPDRIDLDLVGMVLNINGKAREMAAGAAVLGHPAHAIAALANMLGRKGETLKTGQIILAGAVTEAVRIDIGDIVQAKMDGLGDVGFTVVD</sequence>